<dbReference type="Pfam" id="PF12802">
    <property type="entry name" value="MarR_2"/>
    <property type="match status" value="1"/>
</dbReference>
<evidence type="ECO:0000313" key="2">
    <source>
        <dbReference type="EMBL" id="RBW52603.1"/>
    </source>
</evidence>
<dbReference type="Gene3D" id="1.10.10.10">
    <property type="entry name" value="Winged helix-like DNA-binding domain superfamily/Winged helix DNA-binding domain"/>
    <property type="match status" value="1"/>
</dbReference>
<proteinExistence type="predicted"/>
<reference evidence="2 3" key="1">
    <citation type="submission" date="2018-07" db="EMBL/GenBank/DDBJ databases">
        <title>Modular assembly of carbohydrate-degrading microbial communities in the ocean.</title>
        <authorList>
            <person name="Enke T.N."/>
            <person name="Datta M.S."/>
            <person name="Schwartzman J.A."/>
            <person name="Cermak N."/>
            <person name="Schmitz D.A."/>
            <person name="Barrere J."/>
            <person name="Cordero O.X."/>
        </authorList>
    </citation>
    <scope>NUCLEOTIDE SEQUENCE [LARGE SCALE GENOMIC DNA]</scope>
    <source>
        <strain evidence="2 3">C3M10</strain>
    </source>
</reference>
<evidence type="ECO:0000259" key="1">
    <source>
        <dbReference type="SMART" id="SM00347"/>
    </source>
</evidence>
<dbReference type="PANTHER" id="PTHR33164">
    <property type="entry name" value="TRANSCRIPTIONAL REGULATOR, MARR FAMILY"/>
    <property type="match status" value="1"/>
</dbReference>
<sequence length="146" mass="16406">MSVSQGCEMDEFKTREAAWIALNRVRTQIFHDTERALAAAGLPKLNWYDVLWELDQNPDGLRPFQLEQQLLFDQSSFSRQVARMAEQGLLSRESANGDGRGKVLRITEKGRALRAQMWVIYRAHIDNGMSTAVASGDLAPVGQVLD</sequence>
<accession>A0A366WTE2</accession>
<dbReference type="PRINTS" id="PR00598">
    <property type="entry name" value="HTHMARR"/>
</dbReference>
<dbReference type="PANTHER" id="PTHR33164:SF104">
    <property type="entry name" value="TRANSCRIPTIONAL REGULATORY PROTEIN"/>
    <property type="match status" value="1"/>
</dbReference>
<evidence type="ECO:0000313" key="3">
    <source>
        <dbReference type="Proteomes" id="UP000252706"/>
    </source>
</evidence>
<dbReference type="AlphaFoldDB" id="A0A366WTE2"/>
<organism evidence="2 3">
    <name type="scientific">Phaeobacter gallaeciensis</name>
    <dbReference type="NCBI Taxonomy" id="60890"/>
    <lineage>
        <taxon>Bacteria</taxon>
        <taxon>Pseudomonadati</taxon>
        <taxon>Pseudomonadota</taxon>
        <taxon>Alphaproteobacteria</taxon>
        <taxon>Rhodobacterales</taxon>
        <taxon>Roseobacteraceae</taxon>
        <taxon>Phaeobacter</taxon>
    </lineage>
</organism>
<dbReference type="SUPFAM" id="SSF46785">
    <property type="entry name" value="Winged helix' DNA-binding domain"/>
    <property type="match status" value="1"/>
</dbReference>
<feature type="domain" description="HTH marR-type" evidence="1">
    <location>
        <begin position="35"/>
        <end position="138"/>
    </location>
</feature>
<dbReference type="SMART" id="SM00347">
    <property type="entry name" value="HTH_MARR"/>
    <property type="match status" value="1"/>
</dbReference>
<dbReference type="InterPro" id="IPR039422">
    <property type="entry name" value="MarR/SlyA-like"/>
</dbReference>
<name>A0A366WTE2_9RHOB</name>
<dbReference type="OrthoDB" id="72352at2"/>
<dbReference type="InterPro" id="IPR036388">
    <property type="entry name" value="WH-like_DNA-bd_sf"/>
</dbReference>
<comment type="caution">
    <text evidence="2">The sequence shown here is derived from an EMBL/GenBank/DDBJ whole genome shotgun (WGS) entry which is preliminary data.</text>
</comment>
<dbReference type="Proteomes" id="UP000252706">
    <property type="component" value="Unassembled WGS sequence"/>
</dbReference>
<dbReference type="InterPro" id="IPR000835">
    <property type="entry name" value="HTH_MarR-typ"/>
</dbReference>
<dbReference type="GO" id="GO:0003700">
    <property type="term" value="F:DNA-binding transcription factor activity"/>
    <property type="evidence" value="ECO:0007669"/>
    <property type="project" value="InterPro"/>
</dbReference>
<dbReference type="EMBL" id="QOCE01000038">
    <property type="protein sequence ID" value="RBW52603.1"/>
    <property type="molecule type" value="Genomic_DNA"/>
</dbReference>
<protein>
    <submittedName>
        <fullName evidence="2">MarR family transcriptional regulator</fullName>
    </submittedName>
</protein>
<dbReference type="InterPro" id="IPR036390">
    <property type="entry name" value="WH_DNA-bd_sf"/>
</dbReference>
<gene>
    <name evidence="2" type="ORF">DS909_15200</name>
</gene>
<dbReference type="GO" id="GO:0006950">
    <property type="term" value="P:response to stress"/>
    <property type="evidence" value="ECO:0007669"/>
    <property type="project" value="TreeGrafter"/>
</dbReference>